<evidence type="ECO:0000313" key="2">
    <source>
        <dbReference type="Proteomes" id="UP001501175"/>
    </source>
</evidence>
<accession>A0ABP8NAN3</accession>
<dbReference type="Proteomes" id="UP001501175">
    <property type="component" value="Unassembled WGS sequence"/>
</dbReference>
<comment type="caution">
    <text evidence="1">The sequence shown here is derived from an EMBL/GenBank/DDBJ whole genome shotgun (WGS) entry which is preliminary data.</text>
</comment>
<proteinExistence type="predicted"/>
<dbReference type="Pfam" id="PF11236">
    <property type="entry name" value="DUF3037"/>
    <property type="match status" value="1"/>
</dbReference>
<reference evidence="2" key="1">
    <citation type="journal article" date="2019" name="Int. J. Syst. Evol. Microbiol.">
        <title>The Global Catalogue of Microorganisms (GCM) 10K type strain sequencing project: providing services to taxonomists for standard genome sequencing and annotation.</title>
        <authorList>
            <consortium name="The Broad Institute Genomics Platform"/>
            <consortium name="The Broad Institute Genome Sequencing Center for Infectious Disease"/>
            <person name="Wu L."/>
            <person name="Ma J."/>
        </authorList>
    </citation>
    <scope>NUCLEOTIDE SEQUENCE [LARGE SCALE GENOMIC DNA]</scope>
    <source>
        <strain evidence="2">JCM 17927</strain>
    </source>
</reference>
<evidence type="ECO:0000313" key="1">
    <source>
        <dbReference type="EMBL" id="GAA4462423.1"/>
    </source>
</evidence>
<gene>
    <name evidence="1" type="ORF">GCM10023189_39060</name>
</gene>
<dbReference type="RefSeq" id="WP_345246151.1">
    <property type="nucleotide sequence ID" value="NZ_BAABHD010000069.1"/>
</dbReference>
<sequence length="289" mass="34211">MKAVFQYSLLQYRHSQALGEVLNVGVLVLFPVQKQVRFLFPERLTRLKSLYRNVPEKTLRAYFKTFLKRAEQLNRQPELFDDYEQNPQTFIHREFLAADASALVFAPVKTSVLYTESLNKITEALYQQYLSLYDPVEEVERHDDQYLKTNYKNKVKRLLQSVTPRRTFQENYVIEPEQAQHTVAPARFDFGWQNHALHLVKTVSFDLQQGQSIQTKAYNNFAEFTLLDEYAQRETIQFDVLVAAPRERSLQEYYERALDVLHRPKSVRIISEEHLEEYAYQTVEALQED</sequence>
<keyword evidence="2" id="KW-1185">Reference proteome</keyword>
<dbReference type="InterPro" id="IPR021398">
    <property type="entry name" value="DUF3037"/>
</dbReference>
<dbReference type="EMBL" id="BAABHD010000069">
    <property type="protein sequence ID" value="GAA4462423.1"/>
    <property type="molecule type" value="Genomic_DNA"/>
</dbReference>
<evidence type="ECO:0008006" key="3">
    <source>
        <dbReference type="Google" id="ProtNLM"/>
    </source>
</evidence>
<protein>
    <recommendedName>
        <fullName evidence="3">DUF3037 domain-containing protein</fullName>
    </recommendedName>
</protein>
<organism evidence="1 2">
    <name type="scientific">Nibrella saemangeumensis</name>
    <dbReference type="NCBI Taxonomy" id="1084526"/>
    <lineage>
        <taxon>Bacteria</taxon>
        <taxon>Pseudomonadati</taxon>
        <taxon>Bacteroidota</taxon>
        <taxon>Cytophagia</taxon>
        <taxon>Cytophagales</taxon>
        <taxon>Spirosomataceae</taxon>
        <taxon>Nibrella</taxon>
    </lineage>
</organism>
<name>A0ABP8NAN3_9BACT</name>